<dbReference type="EMBL" id="CP039381">
    <property type="protein sequence ID" value="QCT08013.1"/>
    <property type="molecule type" value="Genomic_DNA"/>
</dbReference>
<dbReference type="OrthoDB" id="9776104at2"/>
<feature type="domain" description="Transposase IS30-like HTH" evidence="1">
    <location>
        <begin position="4"/>
        <end position="34"/>
    </location>
</feature>
<reference evidence="2 5" key="1">
    <citation type="submission" date="2019-04" db="EMBL/GenBank/DDBJ databases">
        <authorList>
            <person name="Embree M."/>
            <person name="Gaffney J.R."/>
        </authorList>
    </citation>
    <scope>NUCLEOTIDE SEQUENCE [LARGE SCALE GENOMIC DNA]</scope>
    <source>
        <strain evidence="2 5">JE7A12</strain>
    </source>
</reference>
<accession>A0A4P8Y3Q5</accession>
<gene>
    <name evidence="2" type="ORF">E5Z56_01840</name>
    <name evidence="3" type="ORF">E5Z56_03315</name>
    <name evidence="4" type="ORF">E5Z56_07340</name>
</gene>
<evidence type="ECO:0000313" key="3">
    <source>
        <dbReference type="EMBL" id="QCT07978.1"/>
    </source>
</evidence>
<keyword evidence="5" id="KW-1185">Reference proteome</keyword>
<evidence type="ECO:0000259" key="1">
    <source>
        <dbReference type="Pfam" id="PF13936"/>
    </source>
</evidence>
<sequence length="43" mass="5152">MILSYTHLTLIERECLQEFYEKGYSIRKIAKYLNEVLLQSAEN</sequence>
<evidence type="ECO:0000313" key="2">
    <source>
        <dbReference type="EMBL" id="QCT07968.1"/>
    </source>
</evidence>
<evidence type="ECO:0000313" key="5">
    <source>
        <dbReference type="Proteomes" id="UP000301475"/>
    </source>
</evidence>
<dbReference type="Pfam" id="PF13936">
    <property type="entry name" value="HTH_38"/>
    <property type="match status" value="1"/>
</dbReference>
<dbReference type="InterPro" id="IPR025246">
    <property type="entry name" value="IS30-like_HTH"/>
</dbReference>
<dbReference type="KEGG" id="ruj:E5Z56_03315"/>
<dbReference type="AlphaFoldDB" id="A0A4P8Y3Q5"/>
<dbReference type="KEGG" id="ruj:E5Z56_07340"/>
<evidence type="ECO:0000313" key="4">
    <source>
        <dbReference type="EMBL" id="QCT08013.1"/>
    </source>
</evidence>
<proteinExistence type="predicted"/>
<dbReference type="EMBL" id="CP039381">
    <property type="protein sequence ID" value="QCT07978.1"/>
    <property type="molecule type" value="Genomic_DNA"/>
</dbReference>
<dbReference type="EMBL" id="CP039381">
    <property type="protein sequence ID" value="QCT07968.1"/>
    <property type="molecule type" value="Genomic_DNA"/>
</dbReference>
<dbReference type="Proteomes" id="UP000301475">
    <property type="component" value="Chromosome"/>
</dbReference>
<protein>
    <submittedName>
        <fullName evidence="2">Helix-turn-helix domain-containing protein</fullName>
    </submittedName>
</protein>
<organism evidence="2 5">
    <name type="scientific">Ruminococcus bovis</name>
    <dbReference type="NCBI Taxonomy" id="2564099"/>
    <lineage>
        <taxon>Bacteria</taxon>
        <taxon>Bacillati</taxon>
        <taxon>Bacillota</taxon>
        <taxon>Clostridia</taxon>
        <taxon>Eubacteriales</taxon>
        <taxon>Oscillospiraceae</taxon>
        <taxon>Ruminococcus</taxon>
    </lineage>
</organism>
<name>A0A4P8Y3Q5_9FIRM</name>
<dbReference type="KEGG" id="ruj:E5Z56_01840"/>